<comment type="caution">
    <text evidence="9">The sequence shown here is derived from an EMBL/GenBank/DDBJ whole genome shotgun (WGS) entry which is preliminary data.</text>
</comment>
<gene>
    <name evidence="9" type="primary">ftnA</name>
    <name evidence="9" type="ORF">V7x_47680</name>
</gene>
<dbReference type="Pfam" id="PF00210">
    <property type="entry name" value="Ferritin"/>
    <property type="match status" value="1"/>
</dbReference>
<dbReference type="CDD" id="cd01055">
    <property type="entry name" value="Nonheme_Ferritin"/>
    <property type="match status" value="1"/>
</dbReference>
<feature type="binding site" evidence="6">
    <location>
        <position position="126"/>
    </location>
    <ligand>
        <name>Fe cation</name>
        <dbReference type="ChEBI" id="CHEBI:24875"/>
        <label>1</label>
    </ligand>
</feature>
<feature type="domain" description="Ferritin-like diiron" evidence="8">
    <location>
        <begin position="1"/>
        <end position="144"/>
    </location>
</feature>
<feature type="binding site" evidence="6">
    <location>
        <position position="16"/>
    </location>
    <ligand>
        <name>Fe cation</name>
        <dbReference type="ChEBI" id="CHEBI:24875"/>
        <label>1</label>
    </ligand>
</feature>
<comment type="subcellular location">
    <subcellularLocation>
        <location evidence="7">Cytoplasm</location>
    </subcellularLocation>
</comment>
<dbReference type="GO" id="GO:0008198">
    <property type="term" value="F:ferrous iron binding"/>
    <property type="evidence" value="ECO:0007669"/>
    <property type="project" value="TreeGrafter"/>
</dbReference>
<evidence type="ECO:0000256" key="4">
    <source>
        <dbReference type="ARBA" id="ARBA00023002"/>
    </source>
</evidence>
<reference evidence="9 10" key="1">
    <citation type="submission" date="2019-02" db="EMBL/GenBank/DDBJ databases">
        <title>Deep-cultivation of Planctomycetes and their phenomic and genomic characterization uncovers novel biology.</title>
        <authorList>
            <person name="Wiegand S."/>
            <person name="Jogler M."/>
            <person name="Boedeker C."/>
            <person name="Pinto D."/>
            <person name="Vollmers J."/>
            <person name="Rivas-Marin E."/>
            <person name="Kohn T."/>
            <person name="Peeters S.H."/>
            <person name="Heuer A."/>
            <person name="Rast P."/>
            <person name="Oberbeckmann S."/>
            <person name="Bunk B."/>
            <person name="Jeske O."/>
            <person name="Meyerdierks A."/>
            <person name="Storesund J.E."/>
            <person name="Kallscheuer N."/>
            <person name="Luecker S."/>
            <person name="Lage O.M."/>
            <person name="Pohl T."/>
            <person name="Merkel B.J."/>
            <person name="Hornburger P."/>
            <person name="Mueller R.-W."/>
            <person name="Bruemmer F."/>
            <person name="Labrenz M."/>
            <person name="Spormann A.M."/>
            <person name="Op Den Camp H."/>
            <person name="Overmann J."/>
            <person name="Amann R."/>
            <person name="Jetten M.S.M."/>
            <person name="Mascher T."/>
            <person name="Medema M.H."/>
            <person name="Devos D.P."/>
            <person name="Kaster A.-K."/>
            <person name="Ovreas L."/>
            <person name="Rohde M."/>
            <person name="Galperin M.Y."/>
            <person name="Jogler C."/>
        </authorList>
    </citation>
    <scope>NUCLEOTIDE SEQUENCE [LARGE SCALE GENOMIC DNA]</scope>
    <source>
        <strain evidence="9 10">V7</strain>
    </source>
</reference>
<dbReference type="GO" id="GO:0004322">
    <property type="term" value="F:ferroxidase activity"/>
    <property type="evidence" value="ECO:0007669"/>
    <property type="project" value="TreeGrafter"/>
</dbReference>
<evidence type="ECO:0000256" key="1">
    <source>
        <dbReference type="ARBA" id="ARBA00006950"/>
    </source>
</evidence>
<dbReference type="SUPFAM" id="SSF47240">
    <property type="entry name" value="Ferritin-like"/>
    <property type="match status" value="1"/>
</dbReference>
<evidence type="ECO:0000313" key="10">
    <source>
        <dbReference type="Proteomes" id="UP000316476"/>
    </source>
</evidence>
<dbReference type="PANTHER" id="PTHR11431">
    <property type="entry name" value="FERRITIN"/>
    <property type="match status" value="1"/>
</dbReference>
<sequence>MHQEIQDAFNDHLNAEFYSSYLYLSMMNYFAAENWDGMASWMQLQADEERMHAMKFVDHINERGGRVILQQIDTPKIEFGSVLEAFEDSYQHECLVTRKINELVDLAAKHSDHAAIAFLQWFVSEQVEEESTVLSIVEKLRKVGDNPMGLLMIDDQVGQRTGSETEGDAG</sequence>
<accession>A0A5C6FSB1</accession>
<evidence type="ECO:0000256" key="5">
    <source>
        <dbReference type="ARBA" id="ARBA00023004"/>
    </source>
</evidence>
<organism evidence="9 10">
    <name type="scientific">Crateriforma conspicua</name>
    <dbReference type="NCBI Taxonomy" id="2527996"/>
    <lineage>
        <taxon>Bacteria</taxon>
        <taxon>Pseudomonadati</taxon>
        <taxon>Planctomycetota</taxon>
        <taxon>Planctomycetia</taxon>
        <taxon>Planctomycetales</taxon>
        <taxon>Planctomycetaceae</taxon>
        <taxon>Crateriforma</taxon>
    </lineage>
</organism>
<feature type="binding site" evidence="6">
    <location>
        <position position="52"/>
    </location>
    <ligand>
        <name>Fe cation</name>
        <dbReference type="ChEBI" id="CHEBI:24875"/>
        <label>1</label>
    </ligand>
</feature>
<comment type="catalytic activity">
    <reaction evidence="7">
        <text>4 Fe(2+) + O2 + 6 H2O = 4 iron(III) oxide-hydroxide + 12 H(+)</text>
        <dbReference type="Rhea" id="RHEA:11972"/>
        <dbReference type="ChEBI" id="CHEBI:15377"/>
        <dbReference type="ChEBI" id="CHEBI:15378"/>
        <dbReference type="ChEBI" id="CHEBI:15379"/>
        <dbReference type="ChEBI" id="CHEBI:29033"/>
        <dbReference type="ChEBI" id="CHEBI:78619"/>
        <dbReference type="EC" id="1.16.3.2"/>
    </reaction>
</comment>
<keyword evidence="7" id="KW-0963">Cytoplasm</keyword>
<dbReference type="Gene3D" id="1.20.1260.10">
    <property type="match status" value="1"/>
</dbReference>
<dbReference type="PROSITE" id="PS50905">
    <property type="entry name" value="FERRITIN_LIKE"/>
    <property type="match status" value="1"/>
</dbReference>
<dbReference type="EMBL" id="SJPZ01000002">
    <property type="protein sequence ID" value="TWU63031.1"/>
    <property type="molecule type" value="Genomic_DNA"/>
</dbReference>
<dbReference type="GO" id="GO:0042802">
    <property type="term" value="F:identical protein binding"/>
    <property type="evidence" value="ECO:0007669"/>
    <property type="project" value="UniProtKB-ARBA"/>
</dbReference>
<proteinExistence type="inferred from homology"/>
<dbReference type="AlphaFoldDB" id="A0A5C6FSB1"/>
<dbReference type="InterPro" id="IPR001519">
    <property type="entry name" value="Ferritin"/>
</dbReference>
<dbReference type="InterPro" id="IPR008331">
    <property type="entry name" value="Ferritin_DPS_dom"/>
</dbReference>
<name>A0A5C6FSB1_9PLAN</name>
<evidence type="ECO:0000259" key="8">
    <source>
        <dbReference type="PROSITE" id="PS50905"/>
    </source>
</evidence>
<feature type="binding site" evidence="6">
    <location>
        <position position="49"/>
    </location>
    <ligand>
        <name>Fe cation</name>
        <dbReference type="ChEBI" id="CHEBI:24875"/>
        <label>1</label>
    </ligand>
</feature>
<dbReference type="RefSeq" id="WP_197138233.1">
    <property type="nucleotide sequence ID" value="NZ_SJPZ01000002.1"/>
</dbReference>
<evidence type="ECO:0000256" key="7">
    <source>
        <dbReference type="RuleBase" id="RU361145"/>
    </source>
</evidence>
<evidence type="ECO:0000256" key="2">
    <source>
        <dbReference type="ARBA" id="ARBA00022434"/>
    </source>
</evidence>
<dbReference type="InterPro" id="IPR012347">
    <property type="entry name" value="Ferritin-like"/>
</dbReference>
<protein>
    <recommendedName>
        <fullName evidence="7">Ferritin</fullName>
        <ecNumber evidence="7">1.16.3.2</ecNumber>
    </recommendedName>
</protein>
<dbReference type="Proteomes" id="UP000316476">
    <property type="component" value="Unassembled WGS sequence"/>
</dbReference>
<dbReference type="GO" id="GO:0006826">
    <property type="term" value="P:iron ion transport"/>
    <property type="evidence" value="ECO:0007669"/>
    <property type="project" value="InterPro"/>
</dbReference>
<comment type="similarity">
    <text evidence="1 7">Belongs to the ferritin family. Prokaryotic subfamily.</text>
</comment>
<dbReference type="FunFam" id="1.20.1260.10:FF:000001">
    <property type="entry name" value="Non-heme ferritin"/>
    <property type="match status" value="1"/>
</dbReference>
<evidence type="ECO:0000256" key="6">
    <source>
        <dbReference type="PIRSR" id="PIRSR601519-1"/>
    </source>
</evidence>
<feature type="binding site" evidence="6">
    <location>
        <position position="93"/>
    </location>
    <ligand>
        <name>Fe cation</name>
        <dbReference type="ChEBI" id="CHEBI:24875"/>
        <label>1</label>
    </ligand>
</feature>
<dbReference type="GO" id="GO:0008199">
    <property type="term" value="F:ferric iron binding"/>
    <property type="evidence" value="ECO:0007669"/>
    <property type="project" value="InterPro"/>
</dbReference>
<dbReference type="PANTHER" id="PTHR11431:SF127">
    <property type="entry name" value="BACTERIAL NON-HEME FERRITIN"/>
    <property type="match status" value="1"/>
</dbReference>
<dbReference type="GO" id="GO:0005829">
    <property type="term" value="C:cytosol"/>
    <property type="evidence" value="ECO:0007669"/>
    <property type="project" value="TreeGrafter"/>
</dbReference>
<dbReference type="GO" id="GO:0006879">
    <property type="term" value="P:intracellular iron ion homeostasis"/>
    <property type="evidence" value="ECO:0007669"/>
    <property type="project" value="UniProtKB-KW"/>
</dbReference>
<dbReference type="InterPro" id="IPR041719">
    <property type="entry name" value="Ferritin_prok"/>
</dbReference>
<comment type="function">
    <text evidence="7">Iron-storage protein.</text>
</comment>
<keyword evidence="2 7" id="KW-0409">Iron storage</keyword>
<keyword evidence="5 6" id="KW-0408">Iron</keyword>
<dbReference type="EC" id="1.16.3.2" evidence="7"/>
<keyword evidence="3 6" id="KW-0479">Metal-binding</keyword>
<evidence type="ECO:0000256" key="3">
    <source>
        <dbReference type="ARBA" id="ARBA00022723"/>
    </source>
</evidence>
<keyword evidence="4 9" id="KW-0560">Oxidoreductase</keyword>
<dbReference type="InterPro" id="IPR009078">
    <property type="entry name" value="Ferritin-like_SF"/>
</dbReference>
<evidence type="ECO:0000313" key="9">
    <source>
        <dbReference type="EMBL" id="TWU63031.1"/>
    </source>
</evidence>
<dbReference type="InterPro" id="IPR009040">
    <property type="entry name" value="Ferritin-like_diiron"/>
</dbReference>